<feature type="domain" description="PH" evidence="3">
    <location>
        <begin position="157"/>
        <end position="314"/>
    </location>
</feature>
<dbReference type="InterPro" id="IPR001849">
    <property type="entry name" value="PH_domain"/>
</dbReference>
<dbReference type="GO" id="GO:0005096">
    <property type="term" value="F:GTPase activator activity"/>
    <property type="evidence" value="ECO:0007669"/>
    <property type="project" value="TreeGrafter"/>
</dbReference>
<organism evidence="5 6">
    <name type="scientific">Peronospora matthiolae</name>
    <dbReference type="NCBI Taxonomy" id="2874970"/>
    <lineage>
        <taxon>Eukaryota</taxon>
        <taxon>Sar</taxon>
        <taxon>Stramenopiles</taxon>
        <taxon>Oomycota</taxon>
        <taxon>Peronosporomycetes</taxon>
        <taxon>Peronosporales</taxon>
        <taxon>Peronosporaceae</taxon>
        <taxon>Peronospora</taxon>
    </lineage>
</organism>
<dbReference type="Gene3D" id="2.30.29.30">
    <property type="entry name" value="Pleckstrin-homology domain (PH domain)/Phosphotyrosine-binding domain (PTB)"/>
    <property type="match status" value="2"/>
</dbReference>
<dbReference type="SUPFAM" id="SSF50729">
    <property type="entry name" value="PH domain-like"/>
    <property type="match status" value="2"/>
</dbReference>
<feature type="region of interest" description="Disordered" evidence="2">
    <location>
        <begin position="371"/>
        <end position="397"/>
    </location>
</feature>
<feature type="compositionally biased region" description="Low complexity" evidence="2">
    <location>
        <begin position="1056"/>
        <end position="1073"/>
    </location>
</feature>
<protein>
    <submittedName>
        <fullName evidence="5">Uncharacterized protein</fullName>
    </submittedName>
</protein>
<dbReference type="InterPro" id="IPR011993">
    <property type="entry name" value="PH-like_dom_sf"/>
</dbReference>
<keyword evidence="1" id="KW-0175">Coiled coil</keyword>
<evidence type="ECO:0000256" key="2">
    <source>
        <dbReference type="SAM" id="MobiDB-lite"/>
    </source>
</evidence>
<name>A0AAV1T9F0_9STRA</name>
<dbReference type="GO" id="GO:0031267">
    <property type="term" value="F:small GTPase binding"/>
    <property type="evidence" value="ECO:0007669"/>
    <property type="project" value="TreeGrafter"/>
</dbReference>
<accession>A0AAV1T9F0</accession>
<dbReference type="PROSITE" id="PS50086">
    <property type="entry name" value="TBC_RABGAP"/>
    <property type="match status" value="1"/>
</dbReference>
<evidence type="ECO:0000256" key="1">
    <source>
        <dbReference type="SAM" id="Coils"/>
    </source>
</evidence>
<dbReference type="PANTHER" id="PTHR47219:SF20">
    <property type="entry name" value="TBC1 DOMAIN FAMILY MEMBER 2B"/>
    <property type="match status" value="1"/>
</dbReference>
<reference evidence="5" key="1">
    <citation type="submission" date="2024-01" db="EMBL/GenBank/DDBJ databases">
        <authorList>
            <person name="Webb A."/>
        </authorList>
    </citation>
    <scope>NUCLEOTIDE SEQUENCE</scope>
    <source>
        <strain evidence="5">Pm1</strain>
    </source>
</reference>
<dbReference type="SMART" id="SM00233">
    <property type="entry name" value="PH"/>
    <property type="match status" value="2"/>
</dbReference>
<evidence type="ECO:0000313" key="6">
    <source>
        <dbReference type="Proteomes" id="UP001162060"/>
    </source>
</evidence>
<feature type="coiled-coil region" evidence="1">
    <location>
        <begin position="1217"/>
        <end position="1244"/>
    </location>
</feature>
<evidence type="ECO:0000259" key="3">
    <source>
        <dbReference type="PROSITE" id="PS50003"/>
    </source>
</evidence>
<sequence>MQKARSNSNPSGFHSLRGVSVLWHGWLKKLGRFSRRWRKRYFVFVSTSNGMKELRHYDTFKDVHTLLLSTPQGVISLTDATGICCFTPVPTVTKKPLKFNRSEANDSRPGAYDQKFAVLTPLHVNLLAFHNGREWSGESQQGLSLLASLSAFYPAVDVLHSGWMTKRRERNVHSPKSIMTYWKRHFFVFLTSGDLLYFRDDTLGELQGRVDVRHAPTVRVTGEQLIDGRKKDGVMFKFGKLPVFERETRLIWIATPPSKMFVLRLEDDQDESGGGSGGAGKAGLGSSGVGVTSRKAELTASSKKWLQLLLQGHAETKYTQLEKCIATGKFGLTTEVISAVRAGIPDELRGQLWTGFSGATDLKRRIELQHAMHDKSKSSSTKHRPQRDVSGEAGQNSVATKNQAIYETYSMAIDTSKMDTPENEMISSRLCALALQETEQRAAVSVHPSELRDLIRRFGRAVSDVSDASDEFSEYRGSFFDDEQCSIDDDDDGSMDMEEVETKDDPIANRASVRNSLKHFEKGKMGNYVYPSDYPVAEWELASRRRLLIASSRYNPYSHPLSWRLSCLLLAYVEEEGAFWIMNSITDSLLPGYFHGYRPALQIDVAAFTAVLRDRLPALASHLATLRFSLDQLVERWFLSLFTSSLIPLPTVLRIWDAFFIRGVLMFYGVGLALLFRAEETLFHAKTATEAEEYLRASERSCIDADAAFSLVFKDDLTIPWLTGEQLDRLRSTHRHRVMEWVSQKLEYFKEKLSILKLTQDLGSSCQTIAKQFQSDQRDNPIALQRGAAYYTNGEDDLYGTYGLDDEVDDLTVSDNGDELEDSFQMALSQLLEQLMEFSAAADAFAVALDQRQEKWLAASSQLAECPLSQSPTPDLFSWLSQVKRGEISGAGRDASSLFSDGFASASNIIDASGMVFDTGETRLPSNDASAGEYDSSNAARRSYLLAERKDLELSDHHLADMFLFALVSTLRSLCVVRLECRGVTYRLMWHAGSWLGSAVEYPPLSGIGAPPPSKANSRAPARNKSSTASQPSAPSGLPKRRPRATDESASSSNQRGDTTATTPRRGGRPTTRSFYSSGRSPTRLRASLSSGDFQAMEFATGVGTNLYDDPIIEGQPAPSSPMYAEQLVDASDLYPVTPISPPSHGATSVGPNVSVGHDLDRCYSSTLETSNEPLLKALTVQHQEGERALRVLHKRLLSGLGNFLRLEYRDKDWAQRERALSIERELQQELHEIEAELHSAQWSQH</sequence>
<dbReference type="PANTHER" id="PTHR47219">
    <property type="entry name" value="RAB GTPASE-ACTIVATING PROTEIN 1-LIKE"/>
    <property type="match status" value="1"/>
</dbReference>
<dbReference type="AlphaFoldDB" id="A0AAV1T9F0"/>
<dbReference type="InterPro" id="IPR000195">
    <property type="entry name" value="Rab-GAP-TBC_dom"/>
</dbReference>
<feature type="region of interest" description="Disordered" evidence="2">
    <location>
        <begin position="1010"/>
        <end position="1086"/>
    </location>
</feature>
<evidence type="ECO:0000313" key="5">
    <source>
        <dbReference type="EMBL" id="CAK7910884.1"/>
    </source>
</evidence>
<dbReference type="Proteomes" id="UP001162060">
    <property type="component" value="Unassembled WGS sequence"/>
</dbReference>
<proteinExistence type="predicted"/>
<dbReference type="PROSITE" id="PS50003">
    <property type="entry name" value="PH_DOMAIN"/>
    <property type="match status" value="1"/>
</dbReference>
<dbReference type="SUPFAM" id="SSF47923">
    <property type="entry name" value="Ypt/Rab-GAP domain of gyp1p"/>
    <property type="match status" value="2"/>
</dbReference>
<dbReference type="SMART" id="SM00164">
    <property type="entry name" value="TBC"/>
    <property type="match status" value="1"/>
</dbReference>
<gene>
    <name evidence="5" type="ORF">PM001_LOCUS4251</name>
</gene>
<dbReference type="PROSITE" id="PS00018">
    <property type="entry name" value="EF_HAND_1"/>
    <property type="match status" value="1"/>
</dbReference>
<feature type="compositionally biased region" description="Polar residues" evidence="2">
    <location>
        <begin position="1024"/>
        <end position="1034"/>
    </location>
</feature>
<dbReference type="InterPro" id="IPR018247">
    <property type="entry name" value="EF_Hand_1_Ca_BS"/>
</dbReference>
<dbReference type="InterPro" id="IPR035969">
    <property type="entry name" value="Rab-GAP_TBC_sf"/>
</dbReference>
<dbReference type="Pfam" id="PF00566">
    <property type="entry name" value="RabGAP-TBC"/>
    <property type="match status" value="1"/>
</dbReference>
<evidence type="ECO:0000259" key="4">
    <source>
        <dbReference type="PROSITE" id="PS50086"/>
    </source>
</evidence>
<dbReference type="Gene3D" id="1.10.472.80">
    <property type="entry name" value="Ypt/Rab-GAP domain of gyp1p, domain 3"/>
    <property type="match status" value="1"/>
</dbReference>
<feature type="domain" description="Rab-GAP TBC" evidence="4">
    <location>
        <begin position="343"/>
        <end position="663"/>
    </location>
</feature>
<dbReference type="EMBL" id="CAKLBY020000036">
    <property type="protein sequence ID" value="CAK7910884.1"/>
    <property type="molecule type" value="Genomic_DNA"/>
</dbReference>
<comment type="caution">
    <text evidence="5">The sequence shown here is derived from an EMBL/GenBank/DDBJ whole genome shotgun (WGS) entry which is preliminary data.</text>
</comment>
<dbReference type="InterPro" id="IPR050302">
    <property type="entry name" value="Rab_GAP_TBC_domain"/>
</dbReference>